<dbReference type="EMBL" id="RCZM01000001">
    <property type="protein sequence ID" value="TPG19677.1"/>
    <property type="molecule type" value="Genomic_DNA"/>
</dbReference>
<reference evidence="3 4" key="1">
    <citation type="journal article" date="2019" name="Environ. Microbiol.">
        <title>Species interactions and distinct microbial communities in high Arctic permafrost affected cryosols are associated with the CH4 and CO2 gas fluxes.</title>
        <authorList>
            <person name="Altshuler I."/>
            <person name="Hamel J."/>
            <person name="Turney S."/>
            <person name="Magnuson E."/>
            <person name="Levesque R."/>
            <person name="Greer C."/>
            <person name="Whyte L.G."/>
        </authorList>
    </citation>
    <scope>NUCLEOTIDE SEQUENCE [LARGE SCALE GENOMIC DNA]</scope>
    <source>
        <strain evidence="3 4">S9.3A</strain>
    </source>
</reference>
<feature type="chain" id="PRO_5021502344" evidence="2">
    <location>
        <begin position="31"/>
        <end position="898"/>
    </location>
</feature>
<keyword evidence="2" id="KW-0732">Signal</keyword>
<dbReference type="Pfam" id="PF01186">
    <property type="entry name" value="Lysyl_oxidase"/>
    <property type="match status" value="1"/>
</dbReference>
<keyword evidence="4" id="KW-1185">Reference proteome</keyword>
<dbReference type="GO" id="GO:0016641">
    <property type="term" value="F:oxidoreductase activity, acting on the CH-NH2 group of donors, oxygen as acceptor"/>
    <property type="evidence" value="ECO:0007669"/>
    <property type="project" value="InterPro"/>
</dbReference>
<dbReference type="Pfam" id="PF17957">
    <property type="entry name" value="Big_7"/>
    <property type="match status" value="2"/>
</dbReference>
<dbReference type="InterPro" id="IPR013783">
    <property type="entry name" value="Ig-like_fold"/>
</dbReference>
<dbReference type="GO" id="GO:0005975">
    <property type="term" value="P:carbohydrate metabolic process"/>
    <property type="evidence" value="ECO:0007669"/>
    <property type="project" value="UniProtKB-ARBA"/>
</dbReference>
<dbReference type="Proteomes" id="UP000317722">
    <property type="component" value="Unassembled WGS sequence"/>
</dbReference>
<evidence type="ECO:0000313" key="3">
    <source>
        <dbReference type="EMBL" id="TPG19677.1"/>
    </source>
</evidence>
<name>A0A502D287_9MICO</name>
<comment type="caution">
    <text evidence="3">The sequence shown here is derived from an EMBL/GenBank/DDBJ whole genome shotgun (WGS) entry which is preliminary data.</text>
</comment>
<proteinExistence type="predicted"/>
<dbReference type="AlphaFoldDB" id="A0A502D287"/>
<feature type="signal peptide" evidence="2">
    <location>
        <begin position="1"/>
        <end position="30"/>
    </location>
</feature>
<evidence type="ECO:0000313" key="4">
    <source>
        <dbReference type="Proteomes" id="UP000317722"/>
    </source>
</evidence>
<organism evidence="3 4">
    <name type="scientific">Pedococcus bigeumensis</name>
    <dbReference type="NCBI Taxonomy" id="433644"/>
    <lineage>
        <taxon>Bacteria</taxon>
        <taxon>Bacillati</taxon>
        <taxon>Actinomycetota</taxon>
        <taxon>Actinomycetes</taxon>
        <taxon>Micrococcales</taxon>
        <taxon>Intrasporangiaceae</taxon>
        <taxon>Pedococcus</taxon>
    </lineage>
</organism>
<gene>
    <name evidence="3" type="ORF">EAH86_04320</name>
</gene>
<feature type="region of interest" description="Disordered" evidence="1">
    <location>
        <begin position="246"/>
        <end position="268"/>
    </location>
</feature>
<sequence length="898" mass="90727">MRRTRAIGVLAAGVTATASLLIAAPAAVQAAPAGAPHLPDLQTVVPLDAFSVVQGSAGREFRYTHLVYNAGPGPLEVQPVYDDVTGGYRGTQEVFTHNASGQWSQVSQSRVPDVFEFHAEHGHFHFPLASFGLYSVAADGGLGTPVALSPKVGFCIDDSYIYNSQVEHAGTFVGTRSSCTDPSGLRGISVGGADEYDYRDPGQAIPFDGVPDGTYWFKAVTDPNNDFAEANESNNETDVKVTVSGSTVTAGEVRRPDSSPPASTLTSPSEGAVVKGVVILSATTPVANAAKVEFVLDGHVLGAATSTGSPYTRSWDTTAQLDGTHWLAVRVTDNQGRIGTSPVSAVTVGNIAPPPSSLPLAVAASTFSDGAGSRSASLSGLKGGNLILALVAADGPPGAPQSVTVTGSGLTWSVARRANTSTGTSEIWKAVLPALSTAVTATAVPGGGSFHTSMTLLAFDGSAGVGTGAIASAPTGAAGTSVATTKPGSWIFGVGNDWDGATARTLAAGQLIRHQWVDTSIGDTFWSQSTTAPTAAQGTVVPLGTTAPSNHQWNLAAVEVLASSTSPPPVDDVPPTVQITDPGANAVVSGTTVVGATAADTSGVASVSFFLDGAALGAPDTTPPFTVGWDTTAAPAGSHSLTAKARDATGNIGTSAAVPVTVDNSARAPAVIRIDARATKQATGTLQATGVTTPTSADTLVAFVAFDGPAGAGRQTAVVSGAGVTWTLVKRANTQSGDSEIWTARPVRTLSNATITASPAVAGYHGLLTVLAFAGADGVSVAGAAGAPSGAPSIYLPGVERGSWVFAVGNDWDRAASRSVVGGQVLQQQNLVTSSGNTFWVQSTAAPNPGLSLVTIADTAPVTDQWNYAAVAVRAASGTSSRAFSKLLGHTWVRRPSR</sequence>
<evidence type="ECO:0000256" key="2">
    <source>
        <dbReference type="SAM" id="SignalP"/>
    </source>
</evidence>
<dbReference type="OrthoDB" id="5241786at2"/>
<protein>
    <submittedName>
        <fullName evidence="3">Uncharacterized protein</fullName>
    </submittedName>
</protein>
<accession>A0A502D287</accession>
<evidence type="ECO:0000256" key="1">
    <source>
        <dbReference type="SAM" id="MobiDB-lite"/>
    </source>
</evidence>
<dbReference type="Gene3D" id="2.60.40.10">
    <property type="entry name" value="Immunoglobulins"/>
    <property type="match status" value="3"/>
</dbReference>
<dbReference type="GO" id="GO:0005507">
    <property type="term" value="F:copper ion binding"/>
    <property type="evidence" value="ECO:0007669"/>
    <property type="project" value="InterPro"/>
</dbReference>
<dbReference type="InterPro" id="IPR001695">
    <property type="entry name" value="Lysyl_oxidase"/>
</dbReference>